<dbReference type="EMBL" id="FXTC01000005">
    <property type="protein sequence ID" value="SMO72307.1"/>
    <property type="molecule type" value="Genomic_DNA"/>
</dbReference>
<organism evidence="2 3">
    <name type="scientific">Chryseobacterium rhizoplanae</name>
    <dbReference type="NCBI Taxonomy" id="1609531"/>
    <lineage>
        <taxon>Bacteria</taxon>
        <taxon>Pseudomonadati</taxon>
        <taxon>Bacteroidota</taxon>
        <taxon>Flavobacteriia</taxon>
        <taxon>Flavobacteriales</taxon>
        <taxon>Weeksellaceae</taxon>
        <taxon>Chryseobacterium group</taxon>
        <taxon>Chryseobacterium</taxon>
    </lineage>
</organism>
<gene>
    <name evidence="2" type="ORF">SAMN06265171_105219</name>
</gene>
<dbReference type="RefSeq" id="WP_317129980.1">
    <property type="nucleotide sequence ID" value="NZ_FXTC01000005.1"/>
</dbReference>
<keyword evidence="1" id="KW-0812">Transmembrane</keyword>
<evidence type="ECO:0000256" key="1">
    <source>
        <dbReference type="SAM" id="Phobius"/>
    </source>
</evidence>
<accession>A0A521DKS8</accession>
<reference evidence="2 3" key="1">
    <citation type="submission" date="2017-05" db="EMBL/GenBank/DDBJ databases">
        <authorList>
            <person name="Varghese N."/>
            <person name="Submissions S."/>
        </authorList>
    </citation>
    <scope>NUCLEOTIDE SEQUENCE [LARGE SCALE GENOMIC DNA]</scope>
    <source>
        <strain evidence="2 3">DSM 29371</strain>
    </source>
</reference>
<protein>
    <submittedName>
        <fullName evidence="2">Uncharacterized protein</fullName>
    </submittedName>
</protein>
<name>A0A521DKS8_9FLAO</name>
<evidence type="ECO:0000313" key="2">
    <source>
        <dbReference type="EMBL" id="SMO72307.1"/>
    </source>
</evidence>
<dbReference type="AlphaFoldDB" id="A0A521DKS8"/>
<keyword evidence="1" id="KW-1133">Transmembrane helix</keyword>
<proteinExistence type="predicted"/>
<sequence length="54" mass="6424">MEILIKGIVFLLLGFGLRYWINRRKFNRRNVAGLEGFSNYEKATFINFIERIGK</sequence>
<dbReference type="Proteomes" id="UP000316916">
    <property type="component" value="Unassembled WGS sequence"/>
</dbReference>
<feature type="transmembrane region" description="Helical" evidence="1">
    <location>
        <begin position="6"/>
        <end position="21"/>
    </location>
</feature>
<keyword evidence="1" id="KW-0472">Membrane</keyword>
<keyword evidence="3" id="KW-1185">Reference proteome</keyword>
<evidence type="ECO:0000313" key="3">
    <source>
        <dbReference type="Proteomes" id="UP000316916"/>
    </source>
</evidence>